<keyword evidence="5" id="KW-0676">Redox-active center</keyword>
<dbReference type="PANTHER" id="PTHR43429">
    <property type="entry name" value="PYRIDINE NUCLEOTIDE-DISULFIDE OXIDOREDUCTASE DOMAIN-CONTAINING"/>
    <property type="match status" value="1"/>
</dbReference>
<dbReference type="InterPro" id="IPR016156">
    <property type="entry name" value="FAD/NAD-linked_Rdtase_dimer_sf"/>
</dbReference>
<proteinExistence type="predicted"/>
<dbReference type="PRINTS" id="PR00368">
    <property type="entry name" value="FADPNR"/>
</dbReference>
<gene>
    <name evidence="7" type="ORF">FC60_GL000021</name>
</gene>
<keyword evidence="3" id="KW-0274">FAD</keyword>
<feature type="domain" description="FAD/NAD(P)-binding" evidence="6">
    <location>
        <begin position="5"/>
        <end position="311"/>
    </location>
</feature>
<evidence type="ECO:0000313" key="8">
    <source>
        <dbReference type="Proteomes" id="UP000051739"/>
    </source>
</evidence>
<dbReference type="SUPFAM" id="SSF55424">
    <property type="entry name" value="FAD/NAD-linked reductases, dimerisation (C-terminal) domain"/>
    <property type="match status" value="1"/>
</dbReference>
<name>A0A0R1VL47_9LACO</name>
<dbReference type="PANTHER" id="PTHR43429:SF1">
    <property type="entry name" value="NAD(P)H SULFUR OXIDOREDUCTASE (COA-DEPENDENT)"/>
    <property type="match status" value="1"/>
</dbReference>
<dbReference type="Gene3D" id="3.50.50.60">
    <property type="entry name" value="FAD/NAD(P)-binding domain"/>
    <property type="match status" value="2"/>
</dbReference>
<evidence type="ECO:0000256" key="5">
    <source>
        <dbReference type="ARBA" id="ARBA00023284"/>
    </source>
</evidence>
<dbReference type="RefSeq" id="WP_056936514.1">
    <property type="nucleotide sequence ID" value="NZ_AZFN01000001.1"/>
</dbReference>
<evidence type="ECO:0000256" key="1">
    <source>
        <dbReference type="ARBA" id="ARBA00001974"/>
    </source>
</evidence>
<keyword evidence="8" id="KW-1185">Reference proteome</keyword>
<dbReference type="Pfam" id="PF07992">
    <property type="entry name" value="Pyr_redox_2"/>
    <property type="match status" value="1"/>
</dbReference>
<organism evidence="7 8">
    <name type="scientific">Limosilactobacillus gastricus DSM 16045</name>
    <dbReference type="NCBI Taxonomy" id="1423749"/>
    <lineage>
        <taxon>Bacteria</taxon>
        <taxon>Bacillati</taxon>
        <taxon>Bacillota</taxon>
        <taxon>Bacilli</taxon>
        <taxon>Lactobacillales</taxon>
        <taxon>Lactobacillaceae</taxon>
        <taxon>Limosilactobacillus</taxon>
    </lineage>
</organism>
<dbReference type="InterPro" id="IPR036188">
    <property type="entry name" value="FAD/NAD-bd_sf"/>
</dbReference>
<dbReference type="Proteomes" id="UP000051739">
    <property type="component" value="Unassembled WGS sequence"/>
</dbReference>
<dbReference type="InterPro" id="IPR050260">
    <property type="entry name" value="FAD-bd_OxRdtase"/>
</dbReference>
<dbReference type="PRINTS" id="PR00411">
    <property type="entry name" value="PNDRDTASEI"/>
</dbReference>
<dbReference type="AlphaFoldDB" id="A0A0R1VL47"/>
<dbReference type="InterPro" id="IPR023753">
    <property type="entry name" value="FAD/NAD-binding_dom"/>
</dbReference>
<comment type="cofactor">
    <cofactor evidence="1">
        <name>FAD</name>
        <dbReference type="ChEBI" id="CHEBI:57692"/>
    </cofactor>
</comment>
<dbReference type="SUPFAM" id="SSF51905">
    <property type="entry name" value="FAD/NAD(P)-binding domain"/>
    <property type="match status" value="1"/>
</dbReference>
<dbReference type="PATRIC" id="fig|1423749.3.peg.21"/>
<dbReference type="GO" id="GO:0004601">
    <property type="term" value="F:peroxidase activity"/>
    <property type="evidence" value="ECO:0007669"/>
    <property type="project" value="UniProtKB-KW"/>
</dbReference>
<keyword evidence="7" id="KW-0575">Peroxidase</keyword>
<sequence length="458" mass="50323">MENQKVVIVGASHGGHESAIEILDKYEHVDVAIYEAGDFVSFMSCGMQLFLEDKVTAQDDVRNFAPADIESRGGHVFNQAEVTAINADQKTVTVHFKATDSDQTVPYDKLILSSGVTPMTLPVPGADLDNIYLMRGYDWATKIKAALTDDRFHKITVVGAGYIGIEAADVLSSYGHNKEVTLLDRNDHILERYLNTENIAILTNEFEKHGVNIKTGLNIESFVGENGQVTAIQTDQETIPTDLVIVSAGVKPNTQWLKGTINLDRHGFIQTDAYLRTNLPDVYAIGDAILPLSIPANKPLPIALATTARREAQYVVNHLFKAKPTHPFKGVVGSSALSVYDYHFVTAGLNEMTARESHIDFATSFYEDRQRPAYIPKNDNPRVYVSLTYNPLTHQLLGGSVLSTADLTAQGNVLSLAIAQKLTLEDLACADFFFQPGFDRQWSLLNLAAQHALGNAPF</sequence>
<reference evidence="7 8" key="1">
    <citation type="journal article" date="2015" name="Genome Announc.">
        <title>Expanding the biotechnology potential of lactobacilli through comparative genomics of 213 strains and associated genera.</title>
        <authorList>
            <person name="Sun Z."/>
            <person name="Harris H.M."/>
            <person name="McCann A."/>
            <person name="Guo C."/>
            <person name="Argimon S."/>
            <person name="Zhang W."/>
            <person name="Yang X."/>
            <person name="Jeffery I.B."/>
            <person name="Cooney J.C."/>
            <person name="Kagawa T.F."/>
            <person name="Liu W."/>
            <person name="Song Y."/>
            <person name="Salvetti E."/>
            <person name="Wrobel A."/>
            <person name="Rasinkangas P."/>
            <person name="Parkhill J."/>
            <person name="Rea M.C."/>
            <person name="O'Sullivan O."/>
            <person name="Ritari J."/>
            <person name="Douillard F.P."/>
            <person name="Paul Ross R."/>
            <person name="Yang R."/>
            <person name="Briner A.E."/>
            <person name="Felis G.E."/>
            <person name="de Vos W.M."/>
            <person name="Barrangou R."/>
            <person name="Klaenhammer T.R."/>
            <person name="Caufield P.W."/>
            <person name="Cui Y."/>
            <person name="Zhang H."/>
            <person name="O'Toole P.W."/>
        </authorList>
    </citation>
    <scope>NUCLEOTIDE SEQUENCE [LARGE SCALE GENOMIC DNA]</scope>
    <source>
        <strain evidence="7 8">DSM 16045</strain>
    </source>
</reference>
<evidence type="ECO:0000259" key="6">
    <source>
        <dbReference type="Pfam" id="PF07992"/>
    </source>
</evidence>
<protein>
    <submittedName>
        <fullName evidence="7">NADH peroxidase</fullName>
    </submittedName>
</protein>
<evidence type="ECO:0000256" key="4">
    <source>
        <dbReference type="ARBA" id="ARBA00023002"/>
    </source>
</evidence>
<evidence type="ECO:0000313" key="7">
    <source>
        <dbReference type="EMBL" id="KRM03651.1"/>
    </source>
</evidence>
<dbReference type="Gene3D" id="3.30.390.30">
    <property type="match status" value="1"/>
</dbReference>
<accession>A0A0R1VL47</accession>
<comment type="caution">
    <text evidence="7">The sequence shown here is derived from an EMBL/GenBank/DDBJ whole genome shotgun (WGS) entry which is preliminary data.</text>
</comment>
<evidence type="ECO:0000256" key="3">
    <source>
        <dbReference type="ARBA" id="ARBA00022827"/>
    </source>
</evidence>
<keyword evidence="2" id="KW-0285">Flavoprotein</keyword>
<keyword evidence="4" id="KW-0560">Oxidoreductase</keyword>
<dbReference type="EMBL" id="AZFN01000001">
    <property type="protein sequence ID" value="KRM03651.1"/>
    <property type="molecule type" value="Genomic_DNA"/>
</dbReference>
<evidence type="ECO:0000256" key="2">
    <source>
        <dbReference type="ARBA" id="ARBA00022630"/>
    </source>
</evidence>